<comment type="subunit">
    <text evidence="12">Homodimer.</text>
</comment>
<evidence type="ECO:0000313" key="15">
    <source>
        <dbReference type="EMBL" id="KAF6143649.1"/>
    </source>
</evidence>
<evidence type="ECO:0000256" key="4">
    <source>
        <dbReference type="ARBA" id="ARBA00022679"/>
    </source>
</evidence>
<evidence type="ECO:0000256" key="5">
    <source>
        <dbReference type="ARBA" id="ARBA00022723"/>
    </source>
</evidence>
<keyword evidence="5 12" id="KW-0479">Metal-binding</keyword>
<dbReference type="OrthoDB" id="415590at2759"/>
<protein>
    <recommendedName>
        <fullName evidence="3 12">Ribokinase</fullName>
        <shortName evidence="12">RK</shortName>
        <ecNumber evidence="2 12">2.7.1.15</ecNumber>
    </recommendedName>
</protein>
<dbReference type="CDD" id="cd01174">
    <property type="entry name" value="ribokinase"/>
    <property type="match status" value="1"/>
</dbReference>
<dbReference type="GO" id="GO:0004747">
    <property type="term" value="F:ribokinase activity"/>
    <property type="evidence" value="ECO:0007669"/>
    <property type="project" value="UniProtKB-UniRule"/>
</dbReference>
<dbReference type="PRINTS" id="PR00990">
    <property type="entry name" value="RIBOKINASE"/>
</dbReference>
<keyword evidence="10 12" id="KW-0630">Potassium</keyword>
<evidence type="ECO:0000313" key="16">
    <source>
        <dbReference type="Proteomes" id="UP000541444"/>
    </source>
</evidence>
<keyword evidence="4 12" id="KW-0808">Transferase</keyword>
<dbReference type="GO" id="GO:0005737">
    <property type="term" value="C:cytoplasm"/>
    <property type="evidence" value="ECO:0007669"/>
    <property type="project" value="UniProtKB-SubCell"/>
</dbReference>
<evidence type="ECO:0000256" key="12">
    <source>
        <dbReference type="HAMAP-Rule" id="MF_03215"/>
    </source>
</evidence>
<feature type="binding site" evidence="12">
    <location>
        <begin position="608"/>
        <end position="609"/>
    </location>
    <ligand>
        <name>ATP</name>
        <dbReference type="ChEBI" id="CHEBI:30616"/>
    </ligand>
</feature>
<keyword evidence="8 12" id="KW-0067">ATP-binding</keyword>
<dbReference type="InterPro" id="IPR002173">
    <property type="entry name" value="Carboh/pur_kinase_PfkB_CS"/>
</dbReference>
<evidence type="ECO:0000256" key="1">
    <source>
        <dbReference type="ARBA" id="ARBA00005380"/>
    </source>
</evidence>
<dbReference type="EC" id="2.7.1.15" evidence="2 12"/>
<dbReference type="PANTHER" id="PTHR10584:SF166">
    <property type="entry name" value="RIBOKINASE"/>
    <property type="match status" value="1"/>
</dbReference>
<evidence type="ECO:0000256" key="11">
    <source>
        <dbReference type="ARBA" id="ARBA00023277"/>
    </source>
</evidence>
<reference evidence="15 16" key="1">
    <citation type="journal article" date="2020" name="IScience">
        <title>Genome Sequencing of the Endangered Kingdonia uniflora (Circaeasteraceae, Ranunculales) Reveals Potential Mechanisms of Evolutionary Specialization.</title>
        <authorList>
            <person name="Sun Y."/>
            <person name="Deng T."/>
            <person name="Zhang A."/>
            <person name="Moore M.J."/>
            <person name="Landis J.B."/>
            <person name="Lin N."/>
            <person name="Zhang H."/>
            <person name="Zhang X."/>
            <person name="Huang J."/>
            <person name="Zhang X."/>
            <person name="Sun H."/>
            <person name="Wang H."/>
        </authorList>
    </citation>
    <scope>NUCLEOTIDE SEQUENCE [LARGE SCALE GENOMIC DNA]</scope>
    <source>
        <strain evidence="15">TB1705</strain>
        <tissue evidence="15">Leaf</tissue>
    </source>
</reference>
<evidence type="ECO:0000256" key="6">
    <source>
        <dbReference type="ARBA" id="ARBA00022741"/>
    </source>
</evidence>
<feature type="binding site" evidence="12">
    <location>
        <begin position="97"/>
        <end position="101"/>
    </location>
    <ligand>
        <name>substrate</name>
    </ligand>
</feature>
<feature type="binding site" evidence="12">
    <location>
        <begin position="575"/>
        <end position="580"/>
    </location>
    <ligand>
        <name>ATP</name>
        <dbReference type="ChEBI" id="CHEBI:30616"/>
    </ligand>
</feature>
<comment type="caution">
    <text evidence="12">Lacks conserved residue(s) required for the propagation of feature annotation.</text>
</comment>
<dbReference type="UniPathway" id="UPA00916">
    <property type="reaction ID" value="UER00889"/>
</dbReference>
<evidence type="ECO:0000256" key="13">
    <source>
        <dbReference type="SAM" id="MobiDB-lite"/>
    </source>
</evidence>
<comment type="subcellular location">
    <subcellularLocation>
        <location evidence="12">Cytoplasm</location>
    </subcellularLocation>
    <subcellularLocation>
        <location evidence="12">Nucleus</location>
    </subcellularLocation>
</comment>
<feature type="binding site" evidence="12">
    <location>
        <position position="605"/>
    </location>
    <ligand>
        <name>K(+)</name>
        <dbReference type="ChEBI" id="CHEBI:29103"/>
    </ligand>
</feature>
<dbReference type="GO" id="GO:0046872">
    <property type="term" value="F:metal ion binding"/>
    <property type="evidence" value="ECO:0007669"/>
    <property type="project" value="UniProtKB-KW"/>
</dbReference>
<feature type="region of interest" description="Disordered" evidence="13">
    <location>
        <begin position="1"/>
        <end position="27"/>
    </location>
</feature>
<feature type="domain" description="Carbohydrate kinase PfkB" evidence="14">
    <location>
        <begin position="62"/>
        <end position="272"/>
    </location>
</feature>
<keyword evidence="12" id="KW-0539">Nucleus</keyword>
<evidence type="ECO:0000256" key="2">
    <source>
        <dbReference type="ARBA" id="ARBA00012035"/>
    </source>
</evidence>
<feature type="binding site" evidence="12">
    <location>
        <begin position="69"/>
        <end position="71"/>
    </location>
    <ligand>
        <name>substrate</name>
    </ligand>
</feature>
<keyword evidence="7 12" id="KW-0418">Kinase</keyword>
<keyword evidence="16" id="KW-1185">Reference proteome</keyword>
<comment type="similarity">
    <text evidence="1">Belongs to the carbohydrate kinase pfkB family.</text>
</comment>
<feature type="region of interest" description="Disordered" evidence="13">
    <location>
        <begin position="500"/>
        <end position="529"/>
    </location>
</feature>
<comment type="pathway">
    <text evidence="12">Carbohydrate metabolism; D-ribose degradation; D-ribose 5-phosphate from beta-D-ribopyranose: step 2/2.</text>
</comment>
<dbReference type="Gene3D" id="3.80.10.10">
    <property type="entry name" value="Ribonuclease Inhibitor"/>
    <property type="match status" value="1"/>
</dbReference>
<accession>A0A7J7LM53</accession>
<evidence type="ECO:0000256" key="8">
    <source>
        <dbReference type="ARBA" id="ARBA00022840"/>
    </source>
</evidence>
<dbReference type="AlphaFoldDB" id="A0A7J7LM53"/>
<organism evidence="15 16">
    <name type="scientific">Kingdonia uniflora</name>
    <dbReference type="NCBI Taxonomy" id="39325"/>
    <lineage>
        <taxon>Eukaryota</taxon>
        <taxon>Viridiplantae</taxon>
        <taxon>Streptophyta</taxon>
        <taxon>Embryophyta</taxon>
        <taxon>Tracheophyta</taxon>
        <taxon>Spermatophyta</taxon>
        <taxon>Magnoliopsida</taxon>
        <taxon>Ranunculales</taxon>
        <taxon>Circaeasteraceae</taxon>
        <taxon>Kingdonia</taxon>
    </lineage>
</organism>
<dbReference type="PANTHER" id="PTHR10584">
    <property type="entry name" value="SUGAR KINASE"/>
    <property type="match status" value="1"/>
</dbReference>
<keyword evidence="12" id="KW-0963">Cytoplasm</keyword>
<comment type="cofactor">
    <cofactor evidence="12">
        <name>Mg(2+)</name>
        <dbReference type="ChEBI" id="CHEBI:18420"/>
    </cofactor>
    <text evidence="12">Requires a divalent cation, most likely magnesium in vivo, as an electrophilic catalyst to aid phosphoryl group transfer. It is the chelate of the metal and the nucleotide that is the actual substrate.</text>
</comment>
<keyword evidence="6 12" id="KW-0547">Nucleotide-binding</keyword>
<dbReference type="Pfam" id="PF00294">
    <property type="entry name" value="PfkB"/>
    <property type="match status" value="2"/>
</dbReference>
<dbReference type="EMBL" id="JACGCM010002201">
    <property type="protein sequence ID" value="KAF6143649.1"/>
    <property type="molecule type" value="Genomic_DNA"/>
</dbReference>
<gene>
    <name evidence="15" type="ORF">GIB67_004178</name>
</gene>
<dbReference type="GO" id="GO:0005634">
    <property type="term" value="C:nucleus"/>
    <property type="evidence" value="ECO:0007669"/>
    <property type="project" value="UniProtKB-SubCell"/>
</dbReference>
<dbReference type="PROSITE" id="PS00584">
    <property type="entry name" value="PFKB_KINASES_2"/>
    <property type="match status" value="1"/>
</dbReference>
<feature type="binding site" evidence="12">
    <location>
        <position position="644"/>
    </location>
    <ligand>
        <name>K(+)</name>
        <dbReference type="ChEBI" id="CHEBI:29103"/>
    </ligand>
</feature>
<evidence type="ECO:0000256" key="10">
    <source>
        <dbReference type="ARBA" id="ARBA00022958"/>
    </source>
</evidence>
<feature type="binding site" evidence="12">
    <location>
        <position position="200"/>
    </location>
    <ligand>
        <name>substrate</name>
    </ligand>
</feature>
<dbReference type="InterPro" id="IPR029056">
    <property type="entry name" value="Ribokinase-like"/>
</dbReference>
<feature type="compositionally biased region" description="Polar residues" evidence="13">
    <location>
        <begin position="500"/>
        <end position="523"/>
    </location>
</feature>
<dbReference type="GO" id="GO:0019303">
    <property type="term" value="P:D-ribose catabolic process"/>
    <property type="evidence" value="ECO:0007669"/>
    <property type="project" value="UniProtKB-UniRule"/>
</dbReference>
<feature type="binding site" evidence="12">
    <location>
        <position position="609"/>
    </location>
    <ligand>
        <name>substrate</name>
    </ligand>
</feature>
<dbReference type="InterPro" id="IPR011877">
    <property type="entry name" value="Ribokinase"/>
</dbReference>
<dbReference type="SUPFAM" id="SSF53613">
    <property type="entry name" value="Ribokinase-like"/>
    <property type="match status" value="2"/>
</dbReference>
<dbReference type="GO" id="GO:0005524">
    <property type="term" value="F:ATP binding"/>
    <property type="evidence" value="ECO:0007669"/>
    <property type="project" value="UniProtKB-UniRule"/>
</dbReference>
<comment type="catalytic activity">
    <reaction evidence="12">
        <text>D-ribose + ATP = D-ribose 5-phosphate + ADP + H(+)</text>
        <dbReference type="Rhea" id="RHEA:13697"/>
        <dbReference type="ChEBI" id="CHEBI:15378"/>
        <dbReference type="ChEBI" id="CHEBI:30616"/>
        <dbReference type="ChEBI" id="CHEBI:47013"/>
        <dbReference type="ChEBI" id="CHEBI:78346"/>
        <dbReference type="ChEBI" id="CHEBI:456216"/>
        <dbReference type="EC" id="2.7.1.15"/>
    </reaction>
</comment>
<evidence type="ECO:0000256" key="7">
    <source>
        <dbReference type="ARBA" id="ARBA00022777"/>
    </source>
</evidence>
<proteinExistence type="inferred from homology"/>
<feature type="binding site" evidence="12">
    <location>
        <position position="639"/>
    </location>
    <ligand>
        <name>K(+)</name>
        <dbReference type="ChEBI" id="CHEBI:29103"/>
    </ligand>
</feature>
<feature type="active site" description="Proton acceptor" evidence="12">
    <location>
        <position position="609"/>
    </location>
</feature>
<dbReference type="HAMAP" id="MF_01987">
    <property type="entry name" value="Ribokinase"/>
    <property type="match status" value="1"/>
</dbReference>
<name>A0A7J7LM53_9MAGN</name>
<sequence>MEGIAVSPSRLSSNHHHHSITITPKLSKPLSPNKLSLKPLKLTISATNLSKTPTPITHNSPLVVVGSANADIYVEIDRLPKEGETISAANGQTLAGGKGANQAACSGKLSLCPTYFVGQVGEDAHGKLITKALEDGGVKLDYLNTVNGVPTGHAVVMLQSDGQNSIIIVGGANMCCWPELLSDEDLEVVRNAGIVLLQREIPDLVNIQVAKAARSAGVPVILDAGGMEGPIPLELLSFVDILSPNETELARLTGLPTDSFEQINQAVLRCHEMGLLMGLRDWPGVAAGSLKTIFLKELYNGQCIGPLIVGPKKLKTLKMFRCSGDWDKLLEVIADKVMSLVTHGLAAISNYLDLEILHLVKTLECTNTTLVSIANRYKLLRKLHIDGWKTNRIGDEGLITIAKRCPNLQELVLFGVNPTSLSLGILGWKRLQLGALIWFKVKVKKCRGVTCESAGWLRASRGSLAVNLDVNLDTAANEPLDIYPSEVAVVENEGLISHSATEADTASSSNGRSSLSKASTLVKDNQDHQSKCQGLMRRFSVGFNTIGGEAVTPRSNGCTGEALNSIEGVKQVLVKLGGKGSALFVQDKEPIRQPIIPAPTVLDTTGAGDTFTAAFAVALVENKSKRDCLEFAAAAASLCVQVKGAIPSMPDRKAVLDLLHSI</sequence>
<dbReference type="InterPro" id="IPR032675">
    <property type="entry name" value="LRR_dom_sf"/>
</dbReference>
<dbReference type="Gene3D" id="3.40.1190.20">
    <property type="match status" value="2"/>
</dbReference>
<dbReference type="Proteomes" id="UP000541444">
    <property type="component" value="Unassembled WGS sequence"/>
</dbReference>
<evidence type="ECO:0000256" key="3">
    <source>
        <dbReference type="ARBA" id="ARBA00016943"/>
    </source>
</evidence>
<comment type="similarity">
    <text evidence="12">Belongs to the carbohydrate kinase PfkB family. Ribokinase subfamily.</text>
</comment>
<comment type="activity regulation">
    <text evidence="12">Activated by a monovalent cation that binds near, but not in, the active site. The most likely occupant of the site in vivo is potassium. Ion binding induces a conformational change that may alter substrate affinity.</text>
</comment>
<dbReference type="InterPro" id="IPR002139">
    <property type="entry name" value="Ribo/fructo_kinase"/>
</dbReference>
<feature type="binding site" evidence="12">
    <location>
        <position position="245"/>
    </location>
    <ligand>
        <name>ATP</name>
        <dbReference type="ChEBI" id="CHEBI:30616"/>
    </ligand>
</feature>
<feature type="binding site" evidence="12">
    <location>
        <position position="642"/>
    </location>
    <ligand>
        <name>K(+)</name>
        <dbReference type="ChEBI" id="CHEBI:29103"/>
    </ligand>
</feature>
<keyword evidence="9 12" id="KW-0460">Magnesium</keyword>
<feature type="binding site" evidence="12">
    <location>
        <position position="648"/>
    </location>
    <ligand>
        <name>K(+)</name>
        <dbReference type="ChEBI" id="CHEBI:29103"/>
    </ligand>
</feature>
<keyword evidence="11 12" id="KW-0119">Carbohydrate metabolism</keyword>
<feature type="binding site" evidence="12">
    <location>
        <position position="603"/>
    </location>
    <ligand>
        <name>K(+)</name>
        <dbReference type="ChEBI" id="CHEBI:29103"/>
    </ligand>
</feature>
<evidence type="ECO:0000259" key="14">
    <source>
        <dbReference type="Pfam" id="PF00294"/>
    </source>
</evidence>
<feature type="domain" description="Carbohydrate kinase PfkB" evidence="14">
    <location>
        <begin position="567"/>
        <end position="651"/>
    </location>
</feature>
<comment type="function">
    <text evidence="12">Catalyzes the phosphorylation of ribose at O-5 in a reaction requiring ATP and magnesium. The resulting D-ribose-5-phosphate can then be used either for sythesis of nucleotides, histidine, and tryptophan, or as a component of the pentose phosphate pathway.</text>
</comment>
<dbReference type="InterPro" id="IPR011611">
    <property type="entry name" value="PfkB_dom"/>
</dbReference>
<evidence type="ECO:0000256" key="9">
    <source>
        <dbReference type="ARBA" id="ARBA00022842"/>
    </source>
</evidence>
<dbReference type="SUPFAM" id="SSF52047">
    <property type="entry name" value="RNI-like"/>
    <property type="match status" value="1"/>
</dbReference>
<comment type="caution">
    <text evidence="15">The sequence shown here is derived from an EMBL/GenBank/DDBJ whole genome shotgun (WGS) entry which is preliminary data.</text>
</comment>